<evidence type="ECO:0000256" key="3">
    <source>
        <dbReference type="ARBA" id="ARBA00004613"/>
    </source>
</evidence>
<evidence type="ECO:0000256" key="16">
    <source>
        <dbReference type="SAM" id="SignalP"/>
    </source>
</evidence>
<dbReference type="PANTHER" id="PTHR33048:SF160">
    <property type="entry name" value="SAT4 FAMILY MEMBRANE PROTEIN"/>
    <property type="match status" value="1"/>
</dbReference>
<keyword evidence="10 15" id="KW-0472">Membrane</keyword>
<dbReference type="InterPro" id="IPR052337">
    <property type="entry name" value="SAT4-like"/>
</dbReference>
<evidence type="ECO:0000256" key="5">
    <source>
        <dbReference type="ARBA" id="ARBA00022525"/>
    </source>
</evidence>
<keyword evidence="12" id="KW-0449">Lipoprotein</keyword>
<evidence type="ECO:0000256" key="11">
    <source>
        <dbReference type="ARBA" id="ARBA00023157"/>
    </source>
</evidence>
<feature type="transmembrane region" description="Helical" evidence="15">
    <location>
        <begin position="182"/>
        <end position="202"/>
    </location>
</feature>
<feature type="transmembrane region" description="Helical" evidence="15">
    <location>
        <begin position="132"/>
        <end position="157"/>
    </location>
</feature>
<comment type="subcellular location">
    <subcellularLocation>
        <location evidence="2">Membrane</location>
        <topology evidence="2">Lipid-anchor</topology>
        <topology evidence="2">GPI-anchor</topology>
    </subcellularLocation>
    <subcellularLocation>
        <location evidence="1">Membrane</location>
        <topology evidence="1">Multi-pass membrane protein</topology>
    </subcellularLocation>
    <subcellularLocation>
        <location evidence="3">Secreted</location>
    </subcellularLocation>
</comment>
<keyword evidence="5" id="KW-0964">Secreted</keyword>
<comment type="similarity">
    <text evidence="13">Belongs to the SAT4 family.</text>
</comment>
<dbReference type="GO" id="GO:0098552">
    <property type="term" value="C:side of membrane"/>
    <property type="evidence" value="ECO:0007669"/>
    <property type="project" value="UniProtKB-KW"/>
</dbReference>
<evidence type="ECO:0000256" key="1">
    <source>
        <dbReference type="ARBA" id="ARBA00004141"/>
    </source>
</evidence>
<dbReference type="GO" id="GO:0005576">
    <property type="term" value="C:extracellular region"/>
    <property type="evidence" value="ECO:0007669"/>
    <property type="project" value="UniProtKB-SubCell"/>
</dbReference>
<dbReference type="EMBL" id="VYYT01000444">
    <property type="protein sequence ID" value="KAK2735433.1"/>
    <property type="molecule type" value="Genomic_DNA"/>
</dbReference>
<evidence type="ECO:0000256" key="12">
    <source>
        <dbReference type="ARBA" id="ARBA00023288"/>
    </source>
</evidence>
<dbReference type="Pfam" id="PF20684">
    <property type="entry name" value="Fung_rhodopsin"/>
    <property type="match status" value="1"/>
</dbReference>
<evidence type="ECO:0000256" key="2">
    <source>
        <dbReference type="ARBA" id="ARBA00004589"/>
    </source>
</evidence>
<reference evidence="18" key="1">
    <citation type="submission" date="2023-02" db="EMBL/GenBank/DDBJ databases">
        <title>Colletotrichum kahawae CIFC_Que2 genome sequencing and assembly.</title>
        <authorList>
            <person name="Baroncelli R."/>
        </authorList>
    </citation>
    <scope>NUCLEOTIDE SEQUENCE</scope>
    <source>
        <strain evidence="18">CIFC_Que2</strain>
    </source>
</reference>
<keyword evidence="19" id="KW-1185">Reference proteome</keyword>
<evidence type="ECO:0000256" key="6">
    <source>
        <dbReference type="ARBA" id="ARBA00022622"/>
    </source>
</evidence>
<keyword evidence="6" id="KW-0325">Glycoprotein</keyword>
<comment type="caution">
    <text evidence="18">The sequence shown here is derived from an EMBL/GenBank/DDBJ whole genome shotgun (WGS) entry which is preliminary data.</text>
</comment>
<feature type="region of interest" description="Disordered" evidence="14">
    <location>
        <begin position="429"/>
        <end position="489"/>
    </location>
</feature>
<dbReference type="Proteomes" id="UP001281614">
    <property type="component" value="Unassembled WGS sequence"/>
</dbReference>
<dbReference type="SMART" id="SM00747">
    <property type="entry name" value="CFEM"/>
    <property type="match status" value="1"/>
</dbReference>
<proteinExistence type="inferred from homology"/>
<evidence type="ECO:0000256" key="7">
    <source>
        <dbReference type="ARBA" id="ARBA00022692"/>
    </source>
</evidence>
<dbReference type="InterPro" id="IPR008427">
    <property type="entry name" value="Extracellular_membr_CFEM_dom"/>
</dbReference>
<feature type="transmembrane region" description="Helical" evidence="15">
    <location>
        <begin position="294"/>
        <end position="317"/>
    </location>
</feature>
<keyword evidence="7 15" id="KW-0812">Transmembrane</keyword>
<feature type="transmembrane region" description="Helical" evidence="15">
    <location>
        <begin position="332"/>
        <end position="351"/>
    </location>
</feature>
<keyword evidence="8 16" id="KW-0732">Signal</keyword>
<gene>
    <name evidence="18" type="ORF">CKAH01_01814</name>
</gene>
<evidence type="ECO:0000313" key="18">
    <source>
        <dbReference type="EMBL" id="KAK2735433.1"/>
    </source>
</evidence>
<name>A0AAE0D0Z0_COLKA</name>
<feature type="transmembrane region" description="Helical" evidence="15">
    <location>
        <begin position="214"/>
        <end position="238"/>
    </location>
</feature>
<evidence type="ECO:0000256" key="13">
    <source>
        <dbReference type="ARBA" id="ARBA00038359"/>
    </source>
</evidence>
<feature type="chain" id="PRO_5042164281" evidence="16">
    <location>
        <begin position="21"/>
        <end position="489"/>
    </location>
</feature>
<feature type="compositionally biased region" description="Basic and acidic residues" evidence="14">
    <location>
        <begin position="429"/>
        <end position="452"/>
    </location>
</feature>
<dbReference type="PANTHER" id="PTHR33048">
    <property type="entry name" value="PTH11-LIKE INTEGRAL MEMBRANE PROTEIN (AFU_ORTHOLOGUE AFUA_5G11245)"/>
    <property type="match status" value="1"/>
</dbReference>
<dbReference type="Pfam" id="PF05730">
    <property type="entry name" value="CFEM"/>
    <property type="match status" value="1"/>
</dbReference>
<evidence type="ECO:0000256" key="8">
    <source>
        <dbReference type="ARBA" id="ARBA00022729"/>
    </source>
</evidence>
<evidence type="ECO:0000256" key="14">
    <source>
        <dbReference type="SAM" id="MobiDB-lite"/>
    </source>
</evidence>
<keyword evidence="11" id="KW-1015">Disulfide bond</keyword>
<protein>
    <submittedName>
        <fullName evidence="18">CFEM domain-containing protein</fullName>
    </submittedName>
</protein>
<feature type="transmembrane region" description="Helical" evidence="15">
    <location>
        <begin position="100"/>
        <end position="120"/>
    </location>
</feature>
<evidence type="ECO:0000259" key="17">
    <source>
        <dbReference type="SMART" id="SM00747"/>
    </source>
</evidence>
<accession>A0AAE0D0Z0</accession>
<feature type="compositionally biased region" description="Basic and acidic residues" evidence="14">
    <location>
        <begin position="478"/>
        <end position="489"/>
    </location>
</feature>
<sequence>MRRILAGLAAAVAFFGVSQGALFDFAGQLPPCGLACIIKAIPESACQNINNDTCICSNEDLKAQVQVCLLANCTRIEALDVARIEAEACNRPTRERKVDILAPLAIQVTGFLMVPLRLYARWSTMHHFAPDDWIMLFTGLLFAVFVVLGQVAGAVAFGEDVWMVMPDELTFGLKIFYIDESLYLACLGLTKISVLFFYLRIFPNKPFRWATYGTMGYIIISTTVLLFMQIFQCIPFEFNWVGWRGDYGPHHCLDINTLAFVAGGLSISHDIIIILLPLPLLYKLNMSRRKKAGIFFMFSLGVFILITSCVRLQYIVLFTRSLNPTWDFTDPLIWSGVEVSVSMIVVCLPAVRTLLNRVLPSIFGSTAATEITPNRKASAGSGFRSIDSNRQYQGRFDYEEERREVARAARLVEKRRKFFSFIPKTREPNESELELGDKSKGNVRTDIRHADGGESAATRRSSIESGIHVSTTTTFEDPLGRGQRDKATF</sequence>
<evidence type="ECO:0000256" key="10">
    <source>
        <dbReference type="ARBA" id="ARBA00023136"/>
    </source>
</evidence>
<dbReference type="AlphaFoldDB" id="A0AAE0D0Z0"/>
<feature type="transmembrane region" description="Helical" evidence="15">
    <location>
        <begin position="258"/>
        <end position="282"/>
    </location>
</feature>
<feature type="signal peptide" evidence="16">
    <location>
        <begin position="1"/>
        <end position="20"/>
    </location>
</feature>
<feature type="compositionally biased region" description="Polar residues" evidence="14">
    <location>
        <begin position="458"/>
        <end position="475"/>
    </location>
</feature>
<evidence type="ECO:0000313" key="19">
    <source>
        <dbReference type="Proteomes" id="UP001281614"/>
    </source>
</evidence>
<keyword evidence="9 15" id="KW-1133">Transmembrane helix</keyword>
<keyword evidence="6" id="KW-0336">GPI-anchor</keyword>
<feature type="domain" description="CFEM" evidence="17">
    <location>
        <begin position="25"/>
        <end position="90"/>
    </location>
</feature>
<evidence type="ECO:0000256" key="9">
    <source>
        <dbReference type="ARBA" id="ARBA00022989"/>
    </source>
</evidence>
<evidence type="ECO:0000256" key="4">
    <source>
        <dbReference type="ARBA" id="ARBA00010031"/>
    </source>
</evidence>
<dbReference type="InterPro" id="IPR049326">
    <property type="entry name" value="Rhodopsin_dom_fungi"/>
</dbReference>
<evidence type="ECO:0000256" key="15">
    <source>
        <dbReference type="SAM" id="Phobius"/>
    </source>
</evidence>
<organism evidence="18 19">
    <name type="scientific">Colletotrichum kahawae</name>
    <name type="common">Coffee berry disease fungus</name>
    <dbReference type="NCBI Taxonomy" id="34407"/>
    <lineage>
        <taxon>Eukaryota</taxon>
        <taxon>Fungi</taxon>
        <taxon>Dikarya</taxon>
        <taxon>Ascomycota</taxon>
        <taxon>Pezizomycotina</taxon>
        <taxon>Sordariomycetes</taxon>
        <taxon>Hypocreomycetidae</taxon>
        <taxon>Glomerellales</taxon>
        <taxon>Glomerellaceae</taxon>
        <taxon>Colletotrichum</taxon>
        <taxon>Colletotrichum gloeosporioides species complex</taxon>
    </lineage>
</organism>
<comment type="similarity">
    <text evidence="4">Belongs to the RBT5 family.</text>
</comment>